<dbReference type="Proteomes" id="UP000225433">
    <property type="component" value="Unassembled WGS sequence"/>
</dbReference>
<protein>
    <submittedName>
        <fullName evidence="2">Uncharacterized protein</fullName>
    </submittedName>
</protein>
<dbReference type="EMBL" id="CP016176">
    <property type="protein sequence ID" value="AOM39773.1"/>
    <property type="molecule type" value="Genomic_DNA"/>
</dbReference>
<reference evidence="1 3" key="1">
    <citation type="submission" date="2016-06" db="EMBL/GenBank/DDBJ databases">
        <title>Bacterial characters and pathogenicity of Xenorhabdus hominickii from an entomopathogenic nematode, Steinernema monticolum.</title>
        <authorList>
            <person name="Park Y."/>
            <person name="Kim Y."/>
        </authorList>
    </citation>
    <scope>NUCLEOTIDE SEQUENCE [LARGE SCALE GENOMIC DNA]</scope>
    <source>
        <strain evidence="1 3">ANU1</strain>
    </source>
</reference>
<gene>
    <name evidence="1" type="ORF">A9255_03775</name>
    <name evidence="2" type="ORF">Xhom_04971</name>
</gene>
<dbReference type="RefSeq" id="WP_069315524.1">
    <property type="nucleotide sequence ID" value="NZ_CAWNQJ010000060.1"/>
</dbReference>
<dbReference type="KEGG" id="xho:A9255_03775"/>
<dbReference type="OrthoDB" id="6742917at2"/>
<sequence length="232" mass="26947">MKKPVYIEFFNGAYYFKDTFQGEQRLNIVSHAEVGYAWIDNRAVGAETLVNQMCQDFFKDAIQLYSYVHLIMCDSATGGESSLAAEVSILISKAERERGLVREHIIVQGYIGKTRIPSFIEYNETKKKFSYKRDGNTNVLKSLLSPDYVGNLFFGKEDKPTERDKLYNTLNRFQEKKYILLMQFIHINSKWVVYLPRRIHLLKCGFATENKLINNHYNYSVIINLPSEVLIA</sequence>
<dbReference type="EMBL" id="NJAI01000032">
    <property type="protein sequence ID" value="PHM51094.1"/>
    <property type="molecule type" value="Genomic_DNA"/>
</dbReference>
<proteinExistence type="predicted"/>
<reference evidence="2 4" key="2">
    <citation type="journal article" date="2017" name="Nat. Microbiol.">
        <title>Natural product diversity associated with the nematode symbionts Photorhabdus and Xenorhabdus.</title>
        <authorList>
            <person name="Tobias N.J."/>
            <person name="Wolff H."/>
            <person name="Djahanschiri B."/>
            <person name="Grundmann F."/>
            <person name="Kronenwerth M."/>
            <person name="Shi Y.M."/>
            <person name="Simonyi S."/>
            <person name="Grun P."/>
            <person name="Shapiro-Ilan D."/>
            <person name="Pidot S.J."/>
            <person name="Stinear T.P."/>
            <person name="Ebersberger I."/>
            <person name="Bode H.B."/>
        </authorList>
    </citation>
    <scope>NUCLEOTIDE SEQUENCE [LARGE SCALE GENOMIC DNA]</scope>
    <source>
        <strain evidence="2 4">DSM 17903</strain>
    </source>
</reference>
<dbReference type="Proteomes" id="UP000094600">
    <property type="component" value="Chromosome"/>
</dbReference>
<keyword evidence="3" id="KW-1185">Reference proteome</keyword>
<name>A0A2G0PVT8_XENHO</name>
<evidence type="ECO:0000313" key="4">
    <source>
        <dbReference type="Proteomes" id="UP000225433"/>
    </source>
</evidence>
<organism evidence="2 4">
    <name type="scientific">Xenorhabdus hominickii</name>
    <dbReference type="NCBI Taxonomy" id="351679"/>
    <lineage>
        <taxon>Bacteria</taxon>
        <taxon>Pseudomonadati</taxon>
        <taxon>Pseudomonadota</taxon>
        <taxon>Gammaproteobacteria</taxon>
        <taxon>Enterobacterales</taxon>
        <taxon>Morganellaceae</taxon>
        <taxon>Xenorhabdus</taxon>
    </lineage>
</organism>
<evidence type="ECO:0000313" key="3">
    <source>
        <dbReference type="Proteomes" id="UP000094600"/>
    </source>
</evidence>
<evidence type="ECO:0000313" key="1">
    <source>
        <dbReference type="EMBL" id="AOM39773.1"/>
    </source>
</evidence>
<dbReference type="AlphaFoldDB" id="A0A2G0PVT8"/>
<evidence type="ECO:0000313" key="2">
    <source>
        <dbReference type="EMBL" id="PHM51094.1"/>
    </source>
</evidence>
<accession>A0A2G0PVT8</accession>